<dbReference type="RefSeq" id="WP_077752941.1">
    <property type="nucleotide sequence ID" value="NZ_CP014782.1"/>
</dbReference>
<dbReference type="Proteomes" id="UP000189545">
    <property type="component" value="Chromosome"/>
</dbReference>
<dbReference type="InterPro" id="IPR044148">
    <property type="entry name" value="ALDH_GabD1-like"/>
</dbReference>
<evidence type="ECO:0000313" key="8">
    <source>
        <dbReference type="Proteomes" id="UP000189545"/>
    </source>
</evidence>
<dbReference type="GO" id="GO:0102810">
    <property type="term" value="F:glutarate-semialdehyde dehydrogenase (NADP+) activity"/>
    <property type="evidence" value="ECO:0007669"/>
    <property type="project" value="UniProtKB-EC"/>
</dbReference>
<dbReference type="Gene3D" id="3.40.605.10">
    <property type="entry name" value="Aldehyde Dehydrogenase, Chain A, domain 1"/>
    <property type="match status" value="1"/>
</dbReference>
<dbReference type="PANTHER" id="PTHR43217">
    <property type="entry name" value="SUCCINATE SEMIALDEHYDE DEHYDROGENASE [NAD(P)+] SAD"/>
    <property type="match status" value="1"/>
</dbReference>
<dbReference type="Pfam" id="PF00171">
    <property type="entry name" value="Aldedh"/>
    <property type="match status" value="1"/>
</dbReference>
<evidence type="ECO:0000256" key="2">
    <source>
        <dbReference type="ARBA" id="ARBA00022857"/>
    </source>
</evidence>
<dbReference type="Gene3D" id="3.40.309.10">
    <property type="entry name" value="Aldehyde Dehydrogenase, Chain A, domain 2"/>
    <property type="match status" value="1"/>
</dbReference>
<dbReference type="EMBL" id="CP014782">
    <property type="protein sequence ID" value="AQS37816.1"/>
    <property type="molecule type" value="Genomic_DNA"/>
</dbReference>
<dbReference type="STRING" id="225848.Sps_02664"/>
<dbReference type="CDD" id="cd07100">
    <property type="entry name" value="ALDH_SSADH1_GabD1"/>
    <property type="match status" value="1"/>
</dbReference>
<dbReference type="SUPFAM" id="SSF53720">
    <property type="entry name" value="ALDH-like"/>
    <property type="match status" value="1"/>
</dbReference>
<keyword evidence="8" id="KW-1185">Reference proteome</keyword>
<dbReference type="InterPro" id="IPR015590">
    <property type="entry name" value="Aldehyde_DH_dom"/>
</dbReference>
<sequence>MAIQTLNPYTNQVEQGFEAISNAEIKQAISDSHSAFLEWSNTAIEQRSQLLLNVADLLEKNASHYSALMTKEMGKLFREGVEWEIPNCVDMCRYYANNAAEFLKPQPILDVEQGTAHIESLPMGVIFGVMPWNFPFYQIIRFAVPNLMAGNTVLFKHASNVPQCAIALTELFKDAGFPHGVINNLLMSAYQSELVISDKRVQGVSLTGSERAGSTVAALAGKYLKKVVMELGGNDPFIVLADADVEKAADLALIAKMFNSGEVCTGAKRFIIAAQVYDEFMTLFTQKMAAMKAGDPMNMSTDYAPLVSEKECQSLLEQVHNAVKQGATLVLGGEREPLPGAWLKPTILADVTEKMDVFDRELFGPIAVVYKVSSEQQAIELANNSSYGLSSSIFSRDENKARAIASKLETGVSFINSFTISEPCLPFGGVKHSGFGRELGRAGMDEFVNKKLVRSL</sequence>
<dbReference type="KEGG" id="spsw:Sps_02664"/>
<dbReference type="OrthoDB" id="9812625at2"/>
<gene>
    <name evidence="7" type="ORF">Sps_02664</name>
</gene>
<dbReference type="FunFam" id="3.40.605.10:FF:000012">
    <property type="entry name" value="NAD-dependent succinate-semialdehyde dehydrogenase"/>
    <property type="match status" value="1"/>
</dbReference>
<keyword evidence="3 5" id="KW-0560">Oxidoreductase</keyword>
<organism evidence="7 8">
    <name type="scientific">Shewanella psychrophila</name>
    <dbReference type="NCBI Taxonomy" id="225848"/>
    <lineage>
        <taxon>Bacteria</taxon>
        <taxon>Pseudomonadati</taxon>
        <taxon>Pseudomonadota</taxon>
        <taxon>Gammaproteobacteria</taxon>
        <taxon>Alteromonadales</taxon>
        <taxon>Shewanellaceae</taxon>
        <taxon>Shewanella</taxon>
    </lineage>
</organism>
<proteinExistence type="inferred from homology"/>
<dbReference type="EC" id="1.2.1.20" evidence="7"/>
<dbReference type="PANTHER" id="PTHR43217:SF2">
    <property type="entry name" value="SUCCINATE-SEMIALDEHYDE DEHYDROGENASE [NADP(+)]"/>
    <property type="match status" value="1"/>
</dbReference>
<evidence type="ECO:0000256" key="4">
    <source>
        <dbReference type="PROSITE-ProRule" id="PRU10007"/>
    </source>
</evidence>
<dbReference type="GO" id="GO:0004777">
    <property type="term" value="F:succinate-semialdehyde dehydrogenase (NAD+) activity"/>
    <property type="evidence" value="ECO:0007669"/>
    <property type="project" value="TreeGrafter"/>
</dbReference>
<evidence type="ECO:0000313" key="7">
    <source>
        <dbReference type="EMBL" id="AQS37816.1"/>
    </source>
</evidence>
<reference evidence="7 8" key="1">
    <citation type="submission" date="2016-03" db="EMBL/GenBank/DDBJ databases">
        <title>Complete genome sequence of Shewanella psychrophila WP2, a deep sea bacterium isolated from west Pacific sediment.</title>
        <authorList>
            <person name="Xu G."/>
            <person name="Jian H."/>
        </authorList>
    </citation>
    <scope>NUCLEOTIDE SEQUENCE [LARGE SCALE GENOMIC DNA]</scope>
    <source>
        <strain evidence="7 8">WP2</strain>
    </source>
</reference>
<evidence type="ECO:0000256" key="1">
    <source>
        <dbReference type="ARBA" id="ARBA00009986"/>
    </source>
</evidence>
<accession>A0A1S6HQK8</accession>
<dbReference type="InterPro" id="IPR016163">
    <property type="entry name" value="Ald_DH_C"/>
</dbReference>
<dbReference type="EC" id="1.2.1.16" evidence="7"/>
<dbReference type="EC" id="1.2.1.79" evidence="7"/>
<protein>
    <submittedName>
        <fullName evidence="7">NAD-dependent aldehyde dehydrogenase</fullName>
        <ecNumber evidence="7">1.2.1.16</ecNumber>
        <ecNumber evidence="7">1.2.1.20</ecNumber>
        <ecNumber evidence="7">1.2.1.79</ecNumber>
    </submittedName>
</protein>
<dbReference type="AlphaFoldDB" id="A0A1S6HQK8"/>
<dbReference type="InterPro" id="IPR029510">
    <property type="entry name" value="Ald_DH_CS_GLU"/>
</dbReference>
<feature type="domain" description="Aldehyde dehydrogenase" evidence="6">
    <location>
        <begin position="3"/>
        <end position="453"/>
    </location>
</feature>
<evidence type="ECO:0000256" key="5">
    <source>
        <dbReference type="RuleBase" id="RU003345"/>
    </source>
</evidence>
<name>A0A1S6HQK8_9GAMM</name>
<keyword evidence="2" id="KW-0521">NADP</keyword>
<dbReference type="PROSITE" id="PS00687">
    <property type="entry name" value="ALDEHYDE_DEHYDR_GLU"/>
    <property type="match status" value="1"/>
</dbReference>
<comment type="similarity">
    <text evidence="1 5">Belongs to the aldehyde dehydrogenase family.</text>
</comment>
<dbReference type="FunFam" id="3.40.309.10:FF:000009">
    <property type="entry name" value="Aldehyde dehydrogenase A"/>
    <property type="match status" value="1"/>
</dbReference>
<dbReference type="GO" id="GO:0004030">
    <property type="term" value="F:aldehyde dehydrogenase [NAD(P)+] activity"/>
    <property type="evidence" value="ECO:0007669"/>
    <property type="project" value="InterPro"/>
</dbReference>
<evidence type="ECO:0000256" key="3">
    <source>
        <dbReference type="ARBA" id="ARBA00023002"/>
    </source>
</evidence>
<feature type="active site" evidence="4">
    <location>
        <position position="230"/>
    </location>
</feature>
<dbReference type="InterPro" id="IPR047110">
    <property type="entry name" value="GABD/Sad-like"/>
</dbReference>
<dbReference type="GO" id="GO:0036243">
    <property type="term" value="F:succinate-semialdehyde dehydrogenase (NADP+) activity"/>
    <property type="evidence" value="ECO:0007669"/>
    <property type="project" value="UniProtKB-EC"/>
</dbReference>
<evidence type="ECO:0000259" key="6">
    <source>
        <dbReference type="Pfam" id="PF00171"/>
    </source>
</evidence>
<dbReference type="InterPro" id="IPR016161">
    <property type="entry name" value="Ald_DH/histidinol_DH"/>
</dbReference>
<dbReference type="InterPro" id="IPR016162">
    <property type="entry name" value="Ald_DH_N"/>
</dbReference>